<feature type="transmembrane region" description="Helical" evidence="1">
    <location>
        <begin position="56"/>
        <end position="74"/>
    </location>
</feature>
<name>A0A6J5P7P0_9CAUD</name>
<organism evidence="2">
    <name type="scientific">uncultured Caudovirales phage</name>
    <dbReference type="NCBI Taxonomy" id="2100421"/>
    <lineage>
        <taxon>Viruses</taxon>
        <taxon>Duplodnaviria</taxon>
        <taxon>Heunggongvirae</taxon>
        <taxon>Uroviricota</taxon>
        <taxon>Caudoviricetes</taxon>
        <taxon>Peduoviridae</taxon>
        <taxon>Maltschvirus</taxon>
        <taxon>Maltschvirus maltsch</taxon>
    </lineage>
</organism>
<reference evidence="2" key="1">
    <citation type="submission" date="2020-04" db="EMBL/GenBank/DDBJ databases">
        <authorList>
            <person name="Chiriac C."/>
            <person name="Salcher M."/>
            <person name="Ghai R."/>
            <person name="Kavagutti S V."/>
        </authorList>
    </citation>
    <scope>NUCLEOTIDE SEQUENCE</scope>
</reference>
<evidence type="ECO:0000256" key="1">
    <source>
        <dbReference type="SAM" id="Phobius"/>
    </source>
</evidence>
<keyword evidence="1" id="KW-0812">Transmembrane</keyword>
<proteinExistence type="predicted"/>
<gene>
    <name evidence="2" type="ORF">UFOVP820_49</name>
</gene>
<evidence type="ECO:0000313" key="2">
    <source>
        <dbReference type="EMBL" id="CAB4165451.1"/>
    </source>
</evidence>
<accession>A0A6J5P7P0</accession>
<feature type="transmembrane region" description="Helical" evidence="1">
    <location>
        <begin position="12"/>
        <end position="36"/>
    </location>
</feature>
<keyword evidence="1" id="KW-0472">Membrane</keyword>
<sequence>MSFPIDKQAHFWWGWAIATTVYPSGVFVSIFLTIFLALAKELWDREGHGTCDFYDALATALGGIMGALVSFAIIKAST</sequence>
<keyword evidence="1" id="KW-1133">Transmembrane helix</keyword>
<dbReference type="EMBL" id="LR796771">
    <property type="protein sequence ID" value="CAB4165451.1"/>
    <property type="molecule type" value="Genomic_DNA"/>
</dbReference>
<protein>
    <submittedName>
        <fullName evidence="2">Uncharacterized protein</fullName>
    </submittedName>
</protein>